<evidence type="ECO:0000313" key="2">
    <source>
        <dbReference type="EMBL" id="KAJ5716668.1"/>
    </source>
</evidence>
<proteinExistence type="predicted"/>
<reference evidence="2" key="1">
    <citation type="journal article" date="2023" name="IMA Fungus">
        <title>Comparative genomic study of the Penicillium genus elucidates a diverse pangenome and 15 lateral gene transfer events.</title>
        <authorList>
            <person name="Petersen C."/>
            <person name="Sorensen T."/>
            <person name="Nielsen M.R."/>
            <person name="Sondergaard T.E."/>
            <person name="Sorensen J.L."/>
            <person name="Fitzpatrick D.A."/>
            <person name="Frisvad J.C."/>
            <person name="Nielsen K.L."/>
        </authorList>
    </citation>
    <scope>NUCLEOTIDE SEQUENCE</scope>
    <source>
        <strain evidence="2">IBT 17514</strain>
    </source>
</reference>
<accession>A0AAD6MTY4</accession>
<keyword evidence="3" id="KW-1185">Reference proteome</keyword>
<reference evidence="2" key="2">
    <citation type="submission" date="2023-01" db="EMBL/GenBank/DDBJ databases">
        <authorList>
            <person name="Petersen C."/>
        </authorList>
    </citation>
    <scope>NUCLEOTIDE SEQUENCE</scope>
    <source>
        <strain evidence="2">IBT 17514</strain>
    </source>
</reference>
<dbReference type="Pfam" id="PF00294">
    <property type="entry name" value="PfkB"/>
    <property type="match status" value="1"/>
</dbReference>
<evidence type="ECO:0000313" key="3">
    <source>
        <dbReference type="Proteomes" id="UP001215712"/>
    </source>
</evidence>
<comment type="caution">
    <text evidence="2">The sequence shown here is derived from an EMBL/GenBank/DDBJ whole genome shotgun (WGS) entry which is preliminary data.</text>
</comment>
<dbReference type="InterPro" id="IPR011611">
    <property type="entry name" value="PfkB_dom"/>
</dbReference>
<protein>
    <recommendedName>
        <fullName evidence="1">Carbohydrate kinase PfkB domain-containing protein</fullName>
    </recommendedName>
</protein>
<gene>
    <name evidence="2" type="ORF">N7493_008579</name>
</gene>
<dbReference type="Gene3D" id="3.40.1190.20">
    <property type="match status" value="1"/>
</dbReference>
<name>A0AAD6MTY4_9EURO</name>
<dbReference type="PANTHER" id="PTHR47098:SF1">
    <property type="entry name" value="PFKB FAMILY CARBOHYDRATE KINASE SUPERFAMILY (AFU_ORTHOLOGUE AFUA_4G09500)"/>
    <property type="match status" value="1"/>
</dbReference>
<dbReference type="PANTHER" id="PTHR47098">
    <property type="entry name" value="PROTEIN MAK32"/>
    <property type="match status" value="1"/>
</dbReference>
<evidence type="ECO:0000259" key="1">
    <source>
        <dbReference type="Pfam" id="PF00294"/>
    </source>
</evidence>
<feature type="domain" description="Carbohydrate kinase PfkB" evidence="1">
    <location>
        <begin position="147"/>
        <end position="314"/>
    </location>
</feature>
<organism evidence="2 3">
    <name type="scientific">Penicillium malachiteum</name>
    <dbReference type="NCBI Taxonomy" id="1324776"/>
    <lineage>
        <taxon>Eukaryota</taxon>
        <taxon>Fungi</taxon>
        <taxon>Dikarya</taxon>
        <taxon>Ascomycota</taxon>
        <taxon>Pezizomycotina</taxon>
        <taxon>Eurotiomycetes</taxon>
        <taxon>Eurotiomycetidae</taxon>
        <taxon>Eurotiales</taxon>
        <taxon>Aspergillaceae</taxon>
        <taxon>Penicillium</taxon>
    </lineage>
</organism>
<dbReference type="InterPro" id="IPR029056">
    <property type="entry name" value="Ribokinase-like"/>
</dbReference>
<sequence length="357" mass="39243">MEEQNISFASFGLVVLDEIRFPNQPPMKNILGGSGAYATLGARLFLPPPMSQTLVWPLHIGNDFPDSIKELLQSWNTTLLMKKTPGELSTRGLLEYKDTTFGPKDFKYTTPILNIDENSIAESHILAAKAFHYLATPQDIQTRVSRLLTLRQKAGISSRPLIIWEPAPLSCNPENLQAFLEAARHVDILSPNHLELGRFFSRTGKDTPAKTGIEELASIILDRGVGPDKKGIILIRAGEQGCLIQSWDLPPTWLPPFYDSESSSGQQAVGVVDPTGAGNAFLGGFGVGYIQTKDAVTAACFGTVSASIALEQIGMPTKTRSGDMELWNGTSVEERLQEYMSRDEVELSLRRDEVPQR</sequence>
<dbReference type="EMBL" id="JAQJAN010000012">
    <property type="protein sequence ID" value="KAJ5716668.1"/>
    <property type="molecule type" value="Genomic_DNA"/>
</dbReference>
<dbReference type="Proteomes" id="UP001215712">
    <property type="component" value="Unassembled WGS sequence"/>
</dbReference>
<dbReference type="AlphaFoldDB" id="A0AAD6MTY4"/>
<dbReference type="SUPFAM" id="SSF53613">
    <property type="entry name" value="Ribokinase-like"/>
    <property type="match status" value="1"/>
</dbReference>